<keyword evidence="1" id="KW-0575">Peroxidase</keyword>
<comment type="caution">
    <text evidence="1">The sequence shown here is derived from an EMBL/GenBank/DDBJ whole genome shotgun (WGS) entry which is preliminary data.</text>
</comment>
<evidence type="ECO:0000313" key="2">
    <source>
        <dbReference type="Proteomes" id="UP000827976"/>
    </source>
</evidence>
<dbReference type="EC" id="1.11.1.7" evidence="1"/>
<organism evidence="1 2">
    <name type="scientific">Dioscorea alata</name>
    <name type="common">Purple yam</name>
    <dbReference type="NCBI Taxonomy" id="55571"/>
    <lineage>
        <taxon>Eukaryota</taxon>
        <taxon>Viridiplantae</taxon>
        <taxon>Streptophyta</taxon>
        <taxon>Embryophyta</taxon>
        <taxon>Tracheophyta</taxon>
        <taxon>Spermatophyta</taxon>
        <taxon>Magnoliopsida</taxon>
        <taxon>Liliopsida</taxon>
        <taxon>Dioscoreales</taxon>
        <taxon>Dioscoreaceae</taxon>
        <taxon>Dioscorea</taxon>
    </lineage>
</organism>
<proteinExistence type="predicted"/>
<gene>
    <name evidence="1" type="ORF">IHE45_04G016700</name>
</gene>
<evidence type="ECO:0000313" key="1">
    <source>
        <dbReference type="EMBL" id="KAH7685075.1"/>
    </source>
</evidence>
<dbReference type="Proteomes" id="UP000827976">
    <property type="component" value="Chromosome 4"/>
</dbReference>
<accession>A0ACB7WAM6</accession>
<protein>
    <submittedName>
        <fullName evidence="1">Class I peroxidase protein</fullName>
        <ecNumber evidence="1">1.11.1.7</ecNumber>
    </submittedName>
</protein>
<keyword evidence="2" id="KW-1185">Reference proteome</keyword>
<dbReference type="EMBL" id="CM037014">
    <property type="protein sequence ID" value="KAH7685075.1"/>
    <property type="molecule type" value="Genomic_DNA"/>
</dbReference>
<keyword evidence="1" id="KW-0560">Oxidoreductase</keyword>
<sequence>MSDFRIKSFGLLMLLLLLLLSILATLVVVDAGISVPSNGLMIHYYEKNTTCKSAEYLVKLEVKKMWDLDHSITPALLRLAYSDCLVTGCDASILLDGKGSEKTAPQNAGLRGFAVIDRIKKILEDKCPGIVSCADILQLATKEAAALAGAPKYPVYTGRKDGMKSNASSVDLPLPSISWNKALAYFQSKGLDVLDLGTLLGAHTTGVTHCRYIVDRLYNFNNTKKPDPSMNSTLLNQLRKSCPRSTKPGQVRDPVVFLNPETNSNYSFTNSYYQRVLDHNAVLGIDQSFLSSTDGFRIAYEFANGFQDFKLSFSLAIDRMASLGVLTGEKGEIRRNCRSINANNPGNFSN</sequence>
<name>A0ACB7WAM6_DIOAL</name>
<reference evidence="2" key="1">
    <citation type="journal article" date="2022" name="Nat. Commun.">
        <title>Chromosome evolution and the genetic basis of agronomically important traits in greater yam.</title>
        <authorList>
            <person name="Bredeson J.V."/>
            <person name="Lyons J.B."/>
            <person name="Oniyinde I.O."/>
            <person name="Okereke N.R."/>
            <person name="Kolade O."/>
            <person name="Nnabue I."/>
            <person name="Nwadili C.O."/>
            <person name="Hribova E."/>
            <person name="Parker M."/>
            <person name="Nwogha J."/>
            <person name="Shu S."/>
            <person name="Carlson J."/>
            <person name="Kariba R."/>
            <person name="Muthemba S."/>
            <person name="Knop K."/>
            <person name="Barton G.J."/>
            <person name="Sherwood A.V."/>
            <person name="Lopez-Montes A."/>
            <person name="Asiedu R."/>
            <person name="Jamnadass R."/>
            <person name="Muchugi A."/>
            <person name="Goodstein D."/>
            <person name="Egesi C.N."/>
            <person name="Featherston J."/>
            <person name="Asfaw A."/>
            <person name="Simpson G.G."/>
            <person name="Dolezel J."/>
            <person name="Hendre P.S."/>
            <person name="Van Deynze A."/>
            <person name="Kumar P.L."/>
            <person name="Obidiegwu J.E."/>
            <person name="Bhattacharjee R."/>
            <person name="Rokhsar D.S."/>
        </authorList>
    </citation>
    <scope>NUCLEOTIDE SEQUENCE [LARGE SCALE GENOMIC DNA]</scope>
    <source>
        <strain evidence="2">cv. TDa95/00328</strain>
    </source>
</reference>